<keyword evidence="1 3" id="KW-0238">DNA-binding</keyword>
<evidence type="ECO:0000313" key="7">
    <source>
        <dbReference type="Proteomes" id="UP000236621"/>
    </source>
</evidence>
<dbReference type="STRING" id="45235.A0A2K3QP32"/>
<dbReference type="PROSITE" id="PS50118">
    <property type="entry name" value="HMG_BOX_2"/>
    <property type="match status" value="1"/>
</dbReference>
<evidence type="ECO:0000256" key="2">
    <source>
        <dbReference type="ARBA" id="ARBA00023242"/>
    </source>
</evidence>
<keyword evidence="2 3" id="KW-0539">Nucleus</keyword>
<feature type="compositionally biased region" description="Polar residues" evidence="4">
    <location>
        <begin position="138"/>
        <end position="152"/>
    </location>
</feature>
<evidence type="ECO:0000313" key="6">
    <source>
        <dbReference type="EMBL" id="PNY29290.1"/>
    </source>
</evidence>
<dbReference type="Proteomes" id="UP000236621">
    <property type="component" value="Unassembled WGS sequence"/>
</dbReference>
<evidence type="ECO:0000256" key="4">
    <source>
        <dbReference type="SAM" id="MobiDB-lite"/>
    </source>
</evidence>
<feature type="region of interest" description="Disordered" evidence="4">
    <location>
        <begin position="283"/>
        <end position="346"/>
    </location>
</feature>
<evidence type="ECO:0000259" key="5">
    <source>
        <dbReference type="PROSITE" id="PS50118"/>
    </source>
</evidence>
<feature type="region of interest" description="Disordered" evidence="4">
    <location>
        <begin position="130"/>
        <end position="152"/>
    </location>
</feature>
<dbReference type="EMBL" id="NRSZ01000130">
    <property type="protein sequence ID" value="PNY29290.1"/>
    <property type="molecule type" value="Genomic_DNA"/>
</dbReference>
<feature type="DNA-binding region" description="HMG box" evidence="3">
    <location>
        <begin position="228"/>
        <end position="300"/>
    </location>
</feature>
<organism evidence="6 7">
    <name type="scientific">Tolypocladium capitatum</name>
    <dbReference type="NCBI Taxonomy" id="45235"/>
    <lineage>
        <taxon>Eukaryota</taxon>
        <taxon>Fungi</taxon>
        <taxon>Dikarya</taxon>
        <taxon>Ascomycota</taxon>
        <taxon>Pezizomycotina</taxon>
        <taxon>Sordariomycetes</taxon>
        <taxon>Hypocreomycetidae</taxon>
        <taxon>Hypocreales</taxon>
        <taxon>Ophiocordycipitaceae</taxon>
        <taxon>Tolypocladium</taxon>
    </lineage>
</organism>
<dbReference type="Gene3D" id="1.10.30.10">
    <property type="entry name" value="High mobility group box domain"/>
    <property type="match status" value="1"/>
</dbReference>
<feature type="compositionally biased region" description="Low complexity" evidence="4">
    <location>
        <begin position="325"/>
        <end position="342"/>
    </location>
</feature>
<name>A0A2K3QP32_9HYPO</name>
<feature type="domain" description="HMG box" evidence="5">
    <location>
        <begin position="228"/>
        <end position="300"/>
    </location>
</feature>
<dbReference type="InterPro" id="IPR009071">
    <property type="entry name" value="HMG_box_dom"/>
</dbReference>
<dbReference type="OrthoDB" id="2307332at2759"/>
<dbReference type="InterPro" id="IPR051356">
    <property type="entry name" value="SOX/SOX-like_TF"/>
</dbReference>
<keyword evidence="7" id="KW-1185">Reference proteome</keyword>
<dbReference type="AlphaFoldDB" id="A0A2K3QP32"/>
<dbReference type="PANTHER" id="PTHR45789">
    <property type="entry name" value="FI18025P1"/>
    <property type="match status" value="1"/>
</dbReference>
<dbReference type="GO" id="GO:0000981">
    <property type="term" value="F:DNA-binding transcription factor activity, RNA polymerase II-specific"/>
    <property type="evidence" value="ECO:0007669"/>
    <property type="project" value="TreeGrafter"/>
</dbReference>
<accession>A0A2K3QP32</accession>
<sequence>MGHHPPPSPASSIDGLVQLERYMSTIAGTSHQQPPGAPGEVVRSYATPHHPRYRMAYHGDGFATYHQPCGHPHRDGYIPSVSYRSNGAVWPMGIDHRPPQAGYPGADEPAGGLYGTANGQACHYGYTHHPYTPETSPPARSTTEDVISTRSGRSIAKRPCIAEPRRARPIRAEKKAERPTDETDPDFVEKPLSEMSKEMPDVVVYNVGTYAHRPVSVRQQEAVEQGKVKRPLNDFVLYRKAYIDVVKARFMPGEKTINQQRVSRICGDSWKMEVPEIKSKFKELSNMERDKHGQAFPKYKYAPKQGKKPKGDDASKPAQGKPRTRASTRGASRRPATSSSSSLVRGRGHFSYGGFPEAADVGALAQQQGSYGGDAYWCSPGMQPLVPVYGAGHALAHAQLNYPGHHGMYLMPEFGYGMGQVINEETPTPPAGNYVTHPAPPMDPNLESFSDPCLDLCIDPSLLPRVGESLYKYIPRDDPLNAHRTMGDGGDMMAAMPDLDVDGAHNAYLRGGQDDWEVEHFDESSHFNDWMAQEEHTRI</sequence>
<proteinExistence type="predicted"/>
<dbReference type="SMART" id="SM00398">
    <property type="entry name" value="HMG"/>
    <property type="match status" value="1"/>
</dbReference>
<reference evidence="6 7" key="1">
    <citation type="submission" date="2017-08" db="EMBL/GenBank/DDBJ databases">
        <title>Harnessing the power of phylogenomics to disentangle the directionality and signatures of interkingdom host jumping in the parasitic fungal genus Tolypocladium.</title>
        <authorList>
            <person name="Quandt C.A."/>
            <person name="Patterson W."/>
            <person name="Spatafora J.W."/>
        </authorList>
    </citation>
    <scope>NUCLEOTIDE SEQUENCE [LARGE SCALE GENOMIC DNA]</scope>
    <source>
        <strain evidence="6 7">CBS 113982</strain>
    </source>
</reference>
<comment type="caution">
    <text evidence="6">The sequence shown here is derived from an EMBL/GenBank/DDBJ whole genome shotgun (WGS) entry which is preliminary data.</text>
</comment>
<dbReference type="GO" id="GO:0005634">
    <property type="term" value="C:nucleus"/>
    <property type="evidence" value="ECO:0007669"/>
    <property type="project" value="UniProtKB-UniRule"/>
</dbReference>
<feature type="region of interest" description="Disordered" evidence="4">
    <location>
        <begin position="169"/>
        <end position="188"/>
    </location>
</feature>
<gene>
    <name evidence="6" type="ORF">TCAP_00799</name>
</gene>
<evidence type="ECO:0000256" key="1">
    <source>
        <dbReference type="ARBA" id="ARBA00023125"/>
    </source>
</evidence>
<protein>
    <submittedName>
        <fullName evidence="6">Transcription factor ste11</fullName>
    </submittedName>
</protein>
<dbReference type="SUPFAM" id="SSF47095">
    <property type="entry name" value="HMG-box"/>
    <property type="match status" value="1"/>
</dbReference>
<dbReference type="GO" id="GO:0000978">
    <property type="term" value="F:RNA polymerase II cis-regulatory region sequence-specific DNA binding"/>
    <property type="evidence" value="ECO:0007669"/>
    <property type="project" value="TreeGrafter"/>
</dbReference>
<dbReference type="CDD" id="cd01389">
    <property type="entry name" value="HMG-box_ROX1-like"/>
    <property type="match status" value="1"/>
</dbReference>
<dbReference type="InterPro" id="IPR036910">
    <property type="entry name" value="HMG_box_dom_sf"/>
</dbReference>
<feature type="compositionally biased region" description="Basic and acidic residues" evidence="4">
    <location>
        <begin position="283"/>
        <end position="293"/>
    </location>
</feature>
<dbReference type="Pfam" id="PF00505">
    <property type="entry name" value="HMG_box"/>
    <property type="match status" value="1"/>
</dbReference>
<evidence type="ECO:0000256" key="3">
    <source>
        <dbReference type="PROSITE-ProRule" id="PRU00267"/>
    </source>
</evidence>
<dbReference type="PANTHER" id="PTHR45789:SF2">
    <property type="entry name" value="FI18025P1"/>
    <property type="match status" value="1"/>
</dbReference>